<proteinExistence type="predicted"/>
<reference evidence="1 2" key="1">
    <citation type="submission" date="2022-04" db="EMBL/GenBank/DDBJ databases">
        <title>Halobacillus sp. isolated from saltern.</title>
        <authorList>
            <person name="Won M."/>
            <person name="Lee C.-M."/>
            <person name="Woen H.-Y."/>
            <person name="Kwon S.-W."/>
        </authorList>
    </citation>
    <scope>NUCLEOTIDE SEQUENCE [LARGE SCALE GENOMIC DNA]</scope>
    <source>
        <strain evidence="1 2">SSBR10-3</strain>
    </source>
</reference>
<name>A0ABY4EHU2_9BACI</name>
<evidence type="ECO:0000313" key="1">
    <source>
        <dbReference type="EMBL" id="UOQ43633.1"/>
    </source>
</evidence>
<keyword evidence="2" id="KW-1185">Reference proteome</keyword>
<dbReference type="RefSeq" id="WP_244708992.1">
    <property type="nucleotide sequence ID" value="NZ_CP095073.1"/>
</dbReference>
<sequence>MSTAIRERLSSEGVSNLRTAAVLEFTEEVFESDNYRTLEVLTPELHYLYIVNINDRTLTILTISEDLAVTKETLFTDRIISMKEYFDDYSLVDNTPPHKLEMVFLNGTKIEIEPGLSKLHAQNYQEPSIVNQVSEEFEHLIAAIKNTIIL</sequence>
<organism evidence="1 2">
    <name type="scientific">Halobacillus salinarum</name>
    <dbReference type="NCBI Taxonomy" id="2932257"/>
    <lineage>
        <taxon>Bacteria</taxon>
        <taxon>Bacillati</taxon>
        <taxon>Bacillota</taxon>
        <taxon>Bacilli</taxon>
        <taxon>Bacillales</taxon>
        <taxon>Bacillaceae</taxon>
        <taxon>Halobacillus</taxon>
    </lineage>
</organism>
<gene>
    <name evidence="1" type="ORF">MUN89_17250</name>
</gene>
<dbReference type="Proteomes" id="UP000831787">
    <property type="component" value="Chromosome"/>
</dbReference>
<evidence type="ECO:0000313" key="2">
    <source>
        <dbReference type="Proteomes" id="UP000831787"/>
    </source>
</evidence>
<protein>
    <submittedName>
        <fullName evidence="1">Uncharacterized protein</fullName>
    </submittedName>
</protein>
<dbReference type="EMBL" id="CP095073">
    <property type="protein sequence ID" value="UOQ43633.1"/>
    <property type="molecule type" value="Genomic_DNA"/>
</dbReference>
<accession>A0ABY4EHU2</accession>